<comment type="caution">
    <text evidence="2">The sequence shown here is derived from an EMBL/GenBank/DDBJ whole genome shotgun (WGS) entry which is preliminary data.</text>
</comment>
<dbReference type="InterPro" id="IPR006652">
    <property type="entry name" value="Kelch_1"/>
</dbReference>
<evidence type="ECO:0000256" key="1">
    <source>
        <dbReference type="ARBA" id="ARBA00022441"/>
    </source>
</evidence>
<dbReference type="SMART" id="SM00612">
    <property type="entry name" value="Kelch"/>
    <property type="match status" value="2"/>
</dbReference>
<name>A0A8X6PKX5_NEPPI</name>
<dbReference type="InterPro" id="IPR015915">
    <property type="entry name" value="Kelch-typ_b-propeller"/>
</dbReference>
<dbReference type="OrthoDB" id="432528at2759"/>
<dbReference type="PANTHER" id="PTHR46461:SF1">
    <property type="entry name" value="KELCH DOMAIN-CONTAINING PROTEIN 3"/>
    <property type="match status" value="1"/>
</dbReference>
<keyword evidence="1" id="KW-0880">Kelch repeat</keyword>
<dbReference type="Gene3D" id="2.120.10.80">
    <property type="entry name" value="Kelch-type beta propeller"/>
    <property type="match status" value="2"/>
</dbReference>
<dbReference type="EMBL" id="BMAW01022125">
    <property type="protein sequence ID" value="GFT76360.1"/>
    <property type="molecule type" value="Genomic_DNA"/>
</dbReference>
<keyword evidence="3" id="KW-1185">Reference proteome</keyword>
<dbReference type="AlphaFoldDB" id="A0A8X6PKX5"/>
<dbReference type="GO" id="GO:0003682">
    <property type="term" value="F:chromatin binding"/>
    <property type="evidence" value="ECO:0007669"/>
    <property type="project" value="InterPro"/>
</dbReference>
<gene>
    <name evidence="2" type="primary">KLHDC3</name>
    <name evidence="2" type="ORF">NPIL_318202</name>
</gene>
<organism evidence="2 3">
    <name type="scientific">Nephila pilipes</name>
    <name type="common">Giant wood spider</name>
    <name type="synonym">Nephila maculata</name>
    <dbReference type="NCBI Taxonomy" id="299642"/>
    <lineage>
        <taxon>Eukaryota</taxon>
        <taxon>Metazoa</taxon>
        <taxon>Ecdysozoa</taxon>
        <taxon>Arthropoda</taxon>
        <taxon>Chelicerata</taxon>
        <taxon>Arachnida</taxon>
        <taxon>Araneae</taxon>
        <taxon>Araneomorphae</taxon>
        <taxon>Entelegynae</taxon>
        <taxon>Araneoidea</taxon>
        <taxon>Nephilidae</taxon>
        <taxon>Nephila</taxon>
    </lineage>
</organism>
<dbReference type="GO" id="GO:0005737">
    <property type="term" value="C:cytoplasm"/>
    <property type="evidence" value="ECO:0007669"/>
    <property type="project" value="TreeGrafter"/>
</dbReference>
<dbReference type="SUPFAM" id="SSF117281">
    <property type="entry name" value="Kelch motif"/>
    <property type="match status" value="2"/>
</dbReference>
<evidence type="ECO:0000313" key="2">
    <source>
        <dbReference type="EMBL" id="GFT76360.1"/>
    </source>
</evidence>
<evidence type="ECO:0000313" key="3">
    <source>
        <dbReference type="Proteomes" id="UP000887013"/>
    </source>
</evidence>
<reference evidence="2" key="1">
    <citation type="submission" date="2020-08" db="EMBL/GenBank/DDBJ databases">
        <title>Multicomponent nature underlies the extraordinary mechanical properties of spider dragline silk.</title>
        <authorList>
            <person name="Kono N."/>
            <person name="Nakamura H."/>
            <person name="Mori M."/>
            <person name="Yoshida Y."/>
            <person name="Ohtoshi R."/>
            <person name="Malay A.D."/>
            <person name="Moran D.A.P."/>
            <person name="Tomita M."/>
            <person name="Numata K."/>
            <person name="Arakawa K."/>
        </authorList>
    </citation>
    <scope>NUCLEOTIDE SEQUENCE</scope>
</reference>
<dbReference type="Proteomes" id="UP000887013">
    <property type="component" value="Unassembled WGS sequence"/>
</dbReference>
<dbReference type="InterPro" id="IPR052637">
    <property type="entry name" value="KLHDC3-like"/>
</dbReference>
<accession>A0A8X6PKX5</accession>
<dbReference type="Pfam" id="PF24681">
    <property type="entry name" value="Kelch_KLHDC2_KLHL20_DRC7"/>
    <property type="match status" value="2"/>
</dbReference>
<sequence>MLSCDVSVSDPYRKRLTALCLRTIFNCVSKGLSKSLNMYWTLCIHRGGHERVNHAAVAIGYCIYSFGGFCTDNMPQYIDAYCFNTISLKWSKVDYETTSQSPRACYGHSVVAFNGLIYLWGGQSFTLASNTLYCFNTETLSWSIPETSGKWPKVTDGHSACVIGDYMYIFGGYEEDTRSFSDKVFRINLITFNWETVLTHLSFAVYFFVHWGFDNTQEILKYRIAWLRLSYQPTFQMVSAFRKFMFTLISGATLDLMATSPAEICSQQLLRRQFITSTSGNGIIRFYIMVYKDEIYIIGGFDGVTLKHLNDVFKYNPVNSEWTEFKVNGEPPCPRKRHCAVVVKDNIYLFGGSRYPIPNQDLLKETGETLKAVQRKIKRLVHFRDKAQALINSNRRHPDHCETDEQFQSCQLLLSKAQDGLIKAEVNMPVLYGKFDRFVIFQMPVNLSLCDEPRSGHALDDDDALPLRRTTCGGLAKQFNVSDETVRLHLLGKMHRLSSPAHNDAVEENESLLDMQEHSDLYVLEFFPTLKRLSVLNIIDNRIDTDGLPTILKGEIEWLKSQPRRAFGRRNYSAFSPPLYFS</sequence>
<protein>
    <submittedName>
        <fullName evidence="2">Kelch domain-containing protein 3</fullName>
    </submittedName>
</protein>
<dbReference type="PANTHER" id="PTHR46461">
    <property type="entry name" value="KELCH DOMAIN-CONTAINING PROTEIN 3"/>
    <property type="match status" value="1"/>
</dbReference>
<proteinExistence type="predicted"/>